<gene>
    <name evidence="2" type="ORF">DFR67_106233</name>
</gene>
<evidence type="ECO:0000313" key="3">
    <source>
        <dbReference type="Proteomes" id="UP000247591"/>
    </source>
</evidence>
<keyword evidence="1" id="KW-0812">Transmembrane</keyword>
<dbReference type="Proteomes" id="UP000247591">
    <property type="component" value="Unassembled WGS sequence"/>
</dbReference>
<comment type="caution">
    <text evidence="2">The sequence shown here is derived from an EMBL/GenBank/DDBJ whole genome shotgun (WGS) entry which is preliminary data.</text>
</comment>
<feature type="transmembrane region" description="Helical" evidence="1">
    <location>
        <begin position="92"/>
        <end position="115"/>
    </location>
</feature>
<name>A0A318RL59_WILLI</name>
<proteinExistence type="predicted"/>
<keyword evidence="1" id="KW-1133">Transmembrane helix</keyword>
<accession>A0A318RL59</accession>
<evidence type="ECO:0000313" key="2">
    <source>
        <dbReference type="EMBL" id="PYE17530.1"/>
    </source>
</evidence>
<feature type="transmembrane region" description="Helical" evidence="1">
    <location>
        <begin position="234"/>
        <end position="264"/>
    </location>
</feature>
<dbReference type="OrthoDB" id="4564907at2"/>
<keyword evidence="3" id="KW-1185">Reference proteome</keyword>
<dbReference type="AlphaFoldDB" id="A0A318RL59"/>
<evidence type="ECO:0000256" key="1">
    <source>
        <dbReference type="SAM" id="Phobius"/>
    </source>
</evidence>
<feature type="transmembrane region" description="Helical" evidence="1">
    <location>
        <begin position="44"/>
        <end position="62"/>
    </location>
</feature>
<organism evidence="2 3">
    <name type="scientific">Williamsia limnetica</name>
    <dbReference type="NCBI Taxonomy" id="882452"/>
    <lineage>
        <taxon>Bacteria</taxon>
        <taxon>Bacillati</taxon>
        <taxon>Actinomycetota</taxon>
        <taxon>Actinomycetes</taxon>
        <taxon>Mycobacteriales</taxon>
        <taxon>Nocardiaceae</taxon>
        <taxon>Williamsia</taxon>
    </lineage>
</organism>
<feature type="transmembrane region" description="Helical" evidence="1">
    <location>
        <begin position="136"/>
        <end position="156"/>
    </location>
</feature>
<reference evidence="2 3" key="1">
    <citation type="submission" date="2018-06" db="EMBL/GenBank/DDBJ databases">
        <title>Genomic Encyclopedia of Type Strains, Phase IV (KMG-IV): sequencing the most valuable type-strain genomes for metagenomic binning, comparative biology and taxonomic classification.</title>
        <authorList>
            <person name="Goeker M."/>
        </authorList>
    </citation>
    <scope>NUCLEOTIDE SEQUENCE [LARGE SCALE GENOMIC DNA]</scope>
    <source>
        <strain evidence="2 3">DSM 45521</strain>
    </source>
</reference>
<protein>
    <submittedName>
        <fullName evidence="2">Membrane protein</fullName>
    </submittedName>
</protein>
<feature type="transmembrane region" description="Helical" evidence="1">
    <location>
        <begin position="201"/>
        <end position="222"/>
    </location>
</feature>
<dbReference type="EMBL" id="QJSP01000006">
    <property type="protein sequence ID" value="PYE17530.1"/>
    <property type="molecule type" value="Genomic_DNA"/>
</dbReference>
<sequence length="294" mass="30814">MTQALASVMEYAVARIKAVPGGSLILQIVADLARSEIADRAMTLAGQAFTSILPVMILLSAIPGKGVVDDALDGYDLTSTDLAIGPAGVQDAAVTFGLIGAVMTLVSATSFSRALDRMYSRVWDVPRLTMKQSWRWLVVILAVVIGVVIQIVLPSLRDVWSVGAAVDFGVELMLGFALWAVLWFGIAWLLTSGQVNVRCLLVNAAITAAGLSALVVATHVGLSKVVASATAQFGVLGVIFTVISWLFVFSAIVIAATVIVHAMAVEEGIIGRWLNGAGTPDSIGGRLIPEPSTE</sequence>
<feature type="transmembrane region" description="Helical" evidence="1">
    <location>
        <begin position="168"/>
        <end position="189"/>
    </location>
</feature>
<dbReference type="RefSeq" id="WP_110469763.1">
    <property type="nucleotide sequence ID" value="NZ_QJSP01000006.1"/>
</dbReference>
<keyword evidence="1" id="KW-0472">Membrane</keyword>